<sequence length="89" mass="10010">MGGEQVVMIRKLGFTTTMKSMISHGETSNKFLDTVGWGLDENKQVILDTSSHTFSEKLPLKFSMEYSEYTAGAYTHHSTLIQKLLYGES</sequence>
<evidence type="ECO:0000313" key="1">
    <source>
        <dbReference type="EMBL" id="CAG9818125.1"/>
    </source>
</evidence>
<reference evidence="1" key="1">
    <citation type="submission" date="2022-01" db="EMBL/GenBank/DDBJ databases">
        <authorList>
            <person name="King R."/>
        </authorList>
    </citation>
    <scope>NUCLEOTIDE SEQUENCE</scope>
</reference>
<keyword evidence="2" id="KW-1185">Reference proteome</keyword>
<name>A0A9N9X2D0_PHACE</name>
<gene>
    <name evidence="1" type="ORF">PHAECO_LOCUS5570</name>
</gene>
<evidence type="ECO:0000313" key="2">
    <source>
        <dbReference type="Proteomes" id="UP001153737"/>
    </source>
</evidence>
<accession>A0A9N9X2D0</accession>
<proteinExistence type="predicted"/>
<dbReference type="Proteomes" id="UP001153737">
    <property type="component" value="Chromosome 17"/>
</dbReference>
<dbReference type="OrthoDB" id="6746907at2759"/>
<dbReference type="EMBL" id="OU896723">
    <property type="protein sequence ID" value="CAG9818125.1"/>
    <property type="molecule type" value="Genomic_DNA"/>
</dbReference>
<dbReference type="AlphaFoldDB" id="A0A9N9X2D0"/>
<reference evidence="1" key="2">
    <citation type="submission" date="2022-10" db="EMBL/GenBank/DDBJ databases">
        <authorList>
            <consortium name="ENA_rothamsted_submissions"/>
            <consortium name="culmorum"/>
            <person name="King R."/>
        </authorList>
    </citation>
    <scope>NUCLEOTIDE SEQUENCE</scope>
</reference>
<organism evidence="1 2">
    <name type="scientific">Phaedon cochleariae</name>
    <name type="common">Mustard beetle</name>
    <dbReference type="NCBI Taxonomy" id="80249"/>
    <lineage>
        <taxon>Eukaryota</taxon>
        <taxon>Metazoa</taxon>
        <taxon>Ecdysozoa</taxon>
        <taxon>Arthropoda</taxon>
        <taxon>Hexapoda</taxon>
        <taxon>Insecta</taxon>
        <taxon>Pterygota</taxon>
        <taxon>Neoptera</taxon>
        <taxon>Endopterygota</taxon>
        <taxon>Coleoptera</taxon>
        <taxon>Polyphaga</taxon>
        <taxon>Cucujiformia</taxon>
        <taxon>Chrysomeloidea</taxon>
        <taxon>Chrysomelidae</taxon>
        <taxon>Chrysomelinae</taxon>
        <taxon>Chrysomelini</taxon>
        <taxon>Phaedon</taxon>
    </lineage>
</organism>
<protein>
    <submittedName>
        <fullName evidence="1">Uncharacterized protein</fullName>
    </submittedName>
</protein>